<dbReference type="InterPro" id="IPR005593">
    <property type="entry name" value="Xul5P/Fru6P_PKetolase"/>
</dbReference>
<dbReference type="SMR" id="F8L8M7"/>
<dbReference type="NCBIfam" id="NF003619">
    <property type="entry name" value="PRK05261.1-4"/>
    <property type="match status" value="1"/>
</dbReference>
<dbReference type="GO" id="GO:0005975">
    <property type="term" value="P:carbohydrate metabolic process"/>
    <property type="evidence" value="ECO:0007669"/>
    <property type="project" value="InterPro"/>
</dbReference>
<dbReference type="PIRSF" id="PIRSF017245">
    <property type="entry name" value="Phosphoketolase"/>
    <property type="match status" value="1"/>
</dbReference>
<dbReference type="EC" id="4.1.2.-" evidence="5"/>
<dbReference type="InterPro" id="IPR023962">
    <property type="entry name" value="Phosphoketolase"/>
</dbReference>
<evidence type="ECO:0000256" key="5">
    <source>
        <dbReference type="HAMAP-Rule" id="MF_01403"/>
    </source>
</evidence>
<accession>F8L8M7</accession>
<sequence length="779" mass="87913">MANVDPKRIDALDAYFRACNYLSVGQIYLRSNPLLKEPLKPEHIKKRLLGHWGTSPGLNFIYAHLNRLIQDTKAKMIYLTGPGHGGPALRANVYLEGCMTETYPDLTQDLSGIEKLMKDFSHPGGVPSHVSPPTPGSIHEGGELGYSLVHAYGAILDNPELIAVCVVGDGEAETGPLATSWQSNKFINPKRDGAVLPILHLNGYKISGPTVFGRMPDTKIEQFFKGCGYQPRFIEGDDPKSLHPVLWKTLDWAYAEIRKKQSEPFDGNPVEWPMIVMRTPKGWTGPKEVDGKKIEGTFRSHQVPLSDVIEKKDHLEILENWMKSYKPQELFDAAGKPNSNILSIVPPKELRMGSTPHANGGLLLKELTIPDTADYEVKVPSPGSVIAEATRVLGKLVRDIMKENKDNFRVFCPDETNSNRFNHVFEVTGRTYLGEIFDSDDDLSHEGRVMEVLSEHLCQGWLEGYLLTGRHGIFPCYEAFALIVDSMLNQHGKWLKACQELPWRKPIASLNYLLTSHAWRQDHNGYSHQGPGFIESVMQKKCSIARIYLPPDANCLLEVGKHCLKSKNYINLIISGKQPMPQWLNMKQAKEHCTKGASIWDWASNDNGHPDIIMAAAGDIPTLETLAAISILRKKFPDLKIRMVNVVDLFTLMPHSRHPHGFDEETFASLFGTETPVIFAFHGHPRVIHELTYKRSYPHRFHVRGYIEEGTTTTPFDMVVCNEMSRFHLAVEALHHLPQMKSVAGDFITECTQKLDDHKVYIYEHGEDIPEVRNWKWEA</sequence>
<dbReference type="InterPro" id="IPR029061">
    <property type="entry name" value="THDP-binding"/>
</dbReference>
<name>F8L8M7_SIMNZ</name>
<evidence type="ECO:0000259" key="6">
    <source>
        <dbReference type="Pfam" id="PF09363"/>
    </source>
</evidence>
<dbReference type="GO" id="GO:0016832">
    <property type="term" value="F:aldehyde-lyase activity"/>
    <property type="evidence" value="ECO:0007669"/>
    <property type="project" value="UniProtKB-UniRule"/>
</dbReference>
<gene>
    <name evidence="8" type="ordered locus">SNE_A12900</name>
</gene>
<dbReference type="Pfam" id="PF09363">
    <property type="entry name" value="XFP_C"/>
    <property type="match status" value="1"/>
</dbReference>
<evidence type="ECO:0000256" key="1">
    <source>
        <dbReference type="ARBA" id="ARBA00001964"/>
    </source>
</evidence>
<dbReference type="PROSITE" id="PS60003">
    <property type="entry name" value="PHOSPHOKETOLASE_2"/>
    <property type="match status" value="1"/>
</dbReference>
<dbReference type="AlphaFoldDB" id="F8L8M7"/>
<organism evidence="8 9">
    <name type="scientific">Simkania negevensis (strain ATCC VR-1471 / DSM 27360 / Z)</name>
    <dbReference type="NCBI Taxonomy" id="331113"/>
    <lineage>
        <taxon>Bacteria</taxon>
        <taxon>Pseudomonadati</taxon>
        <taxon>Chlamydiota</taxon>
        <taxon>Chlamydiia</taxon>
        <taxon>Parachlamydiales</taxon>
        <taxon>Simkaniaceae</taxon>
        <taxon>Simkania</taxon>
    </lineage>
</organism>
<dbReference type="HAMAP" id="MF_01403">
    <property type="entry name" value="Phosphoketolase"/>
    <property type="match status" value="1"/>
</dbReference>
<dbReference type="Proteomes" id="UP000000496">
    <property type="component" value="Chromosome gsn.131"/>
</dbReference>
<reference evidence="8 9" key="1">
    <citation type="journal article" date="2011" name="Mol. Biol. Evol.">
        <title>Unity in variety--the pan-genome of the Chlamydiae.</title>
        <authorList>
            <person name="Collingro A."/>
            <person name="Tischler P."/>
            <person name="Weinmaier T."/>
            <person name="Penz T."/>
            <person name="Heinz E."/>
            <person name="Brunham R.C."/>
            <person name="Read T.D."/>
            <person name="Bavoil P.M."/>
            <person name="Sachse K."/>
            <person name="Kahane S."/>
            <person name="Friedman M.G."/>
            <person name="Rattei T."/>
            <person name="Myers G.S."/>
            <person name="Horn M."/>
        </authorList>
    </citation>
    <scope>NUCLEOTIDE SEQUENCE [LARGE SCALE GENOMIC DNA]</scope>
    <source>
        <strain evidence="9">ATCC VR-1471 / Z</strain>
    </source>
</reference>
<dbReference type="Pfam" id="PF03894">
    <property type="entry name" value="XFP"/>
    <property type="match status" value="1"/>
</dbReference>
<dbReference type="Pfam" id="PF09364">
    <property type="entry name" value="XFP_N"/>
    <property type="match status" value="1"/>
</dbReference>
<dbReference type="RefSeq" id="WP_013943634.1">
    <property type="nucleotide sequence ID" value="NC_015713.1"/>
</dbReference>
<feature type="domain" description="Xylulose 5-phosphate/Fructose 6-phosphate phosphoketolase C-terminal" evidence="6">
    <location>
        <begin position="577"/>
        <end position="777"/>
    </location>
</feature>
<evidence type="ECO:0000256" key="4">
    <source>
        <dbReference type="ARBA" id="ARBA00023239"/>
    </source>
</evidence>
<evidence type="ECO:0000313" key="8">
    <source>
        <dbReference type="EMBL" id="CCB89167.1"/>
    </source>
</evidence>
<dbReference type="STRING" id="331113.SNE_A12900"/>
<evidence type="ECO:0000313" key="9">
    <source>
        <dbReference type="Proteomes" id="UP000000496"/>
    </source>
</evidence>
<dbReference type="HOGENOM" id="CLU_013954_2_0_0"/>
<dbReference type="InterPro" id="IPR018969">
    <property type="entry name" value="Xul5P/Fru6P_PKetolase_C"/>
</dbReference>
<dbReference type="SUPFAM" id="SSF52518">
    <property type="entry name" value="Thiamin diphosphate-binding fold (THDP-binding)"/>
    <property type="match status" value="2"/>
</dbReference>
<comment type="similarity">
    <text evidence="2 5">Belongs to the XFP family.</text>
</comment>
<dbReference type="NCBIfam" id="NF003616">
    <property type="entry name" value="PRK05261.1-1"/>
    <property type="match status" value="1"/>
</dbReference>
<dbReference type="InterPro" id="IPR018970">
    <property type="entry name" value="Xul5P/Fru6P_PKetolase_N"/>
</dbReference>
<feature type="domain" description="Xylulose 5-phosphate/Fructose 6-phosphate phosphoketolase N-terminal" evidence="7">
    <location>
        <begin position="4"/>
        <end position="362"/>
    </location>
</feature>
<keyword evidence="9" id="KW-1185">Reference proteome</keyword>
<proteinExistence type="inferred from homology"/>
<dbReference type="EMBL" id="FR872582">
    <property type="protein sequence ID" value="CCB89167.1"/>
    <property type="molecule type" value="Genomic_DNA"/>
</dbReference>
<comment type="cofactor">
    <cofactor evidence="1 5">
        <name>thiamine diphosphate</name>
        <dbReference type="ChEBI" id="CHEBI:58937"/>
    </cofactor>
</comment>
<evidence type="ECO:0000256" key="3">
    <source>
        <dbReference type="ARBA" id="ARBA00023052"/>
    </source>
</evidence>
<dbReference type="Gene3D" id="3.40.50.970">
    <property type="match status" value="2"/>
</dbReference>
<dbReference type="Gene3D" id="3.40.50.920">
    <property type="match status" value="1"/>
</dbReference>
<evidence type="ECO:0000259" key="7">
    <source>
        <dbReference type="Pfam" id="PF09364"/>
    </source>
</evidence>
<dbReference type="InterPro" id="IPR009014">
    <property type="entry name" value="Transketo_C/PFOR_II"/>
</dbReference>
<dbReference type="InterPro" id="IPR019790">
    <property type="entry name" value="Xul5P/Fru6P_PKetolase_CS"/>
</dbReference>
<evidence type="ECO:0000256" key="2">
    <source>
        <dbReference type="ARBA" id="ARBA00005623"/>
    </source>
</evidence>
<dbReference type="PROSITE" id="PS60002">
    <property type="entry name" value="PHOSPHOKETOLASE_1"/>
    <property type="match status" value="1"/>
</dbReference>
<dbReference type="eggNOG" id="COG3957">
    <property type="taxonomic scope" value="Bacteria"/>
</dbReference>
<dbReference type="KEGG" id="sng:SNE_A12900"/>
<keyword evidence="3 5" id="KW-0786">Thiamine pyrophosphate</keyword>
<dbReference type="PANTHER" id="PTHR31273">
    <property type="entry name" value="PHOSPHOKETOLASE-RELATED"/>
    <property type="match status" value="1"/>
</dbReference>
<dbReference type="PANTHER" id="PTHR31273:SF0">
    <property type="entry name" value="PHOSPHOKETOLASE-RELATED"/>
    <property type="match status" value="1"/>
</dbReference>
<protein>
    <recommendedName>
        <fullName evidence="5">Probable phosphoketolase</fullName>
        <ecNumber evidence="5">4.1.2.-</ecNumber>
    </recommendedName>
</protein>
<dbReference type="NCBIfam" id="NF003617">
    <property type="entry name" value="PRK05261.1-2"/>
    <property type="match status" value="1"/>
</dbReference>
<dbReference type="FunFam" id="3.40.50.970:FF:000091">
    <property type="entry name" value="Xylulose-5-phosphate/fructose-6-phosphate phosphoketolase"/>
    <property type="match status" value="1"/>
</dbReference>
<dbReference type="InterPro" id="IPR019789">
    <property type="entry name" value="Xul5P/Fru6P_PKetolase_ThDP_BS"/>
</dbReference>
<dbReference type="OrthoDB" id="9768449at2"/>
<dbReference type="CDD" id="cd00174">
    <property type="entry name" value="SH3"/>
    <property type="match status" value="1"/>
</dbReference>
<keyword evidence="4 5" id="KW-0456">Lyase</keyword>